<dbReference type="AlphaFoldDB" id="A0AA42CE61"/>
<feature type="signal peptide" evidence="1">
    <location>
        <begin position="1"/>
        <end position="22"/>
    </location>
</feature>
<dbReference type="PROSITE" id="PS51257">
    <property type="entry name" value="PROKAR_LIPOPROTEIN"/>
    <property type="match status" value="1"/>
</dbReference>
<comment type="caution">
    <text evidence="2">The sequence shown here is derived from an EMBL/GenBank/DDBJ whole genome shotgun (WGS) entry which is preliminary data.</text>
</comment>
<evidence type="ECO:0008006" key="4">
    <source>
        <dbReference type="Google" id="ProtNLM"/>
    </source>
</evidence>
<evidence type="ECO:0000256" key="1">
    <source>
        <dbReference type="SAM" id="SignalP"/>
    </source>
</evidence>
<name>A0AA42CE61_9PROT</name>
<evidence type="ECO:0000313" key="2">
    <source>
        <dbReference type="EMBL" id="MCW3473086.1"/>
    </source>
</evidence>
<protein>
    <recommendedName>
        <fullName evidence="4">17 kDa surface antigen</fullName>
    </recommendedName>
</protein>
<feature type="chain" id="PRO_5041425764" description="17 kDa surface antigen" evidence="1">
    <location>
        <begin position="23"/>
        <end position="158"/>
    </location>
</feature>
<dbReference type="EMBL" id="JAPDNT010000001">
    <property type="protein sequence ID" value="MCW3473086.1"/>
    <property type="molecule type" value="Genomic_DNA"/>
</dbReference>
<dbReference type="Proteomes" id="UP001165679">
    <property type="component" value="Unassembled WGS sequence"/>
</dbReference>
<dbReference type="GO" id="GO:0009279">
    <property type="term" value="C:cell outer membrane"/>
    <property type="evidence" value="ECO:0007669"/>
    <property type="project" value="UniProtKB-SubCell"/>
</dbReference>
<proteinExistence type="predicted"/>
<reference evidence="2" key="2">
    <citation type="submission" date="2022-10" db="EMBL/GenBank/DDBJ databases">
        <authorList>
            <person name="Trinh H.N."/>
        </authorList>
    </citation>
    <scope>NUCLEOTIDE SEQUENCE</scope>
    <source>
        <strain evidence="2">RN2-1</strain>
    </source>
</reference>
<reference evidence="2" key="1">
    <citation type="submission" date="2022-09" db="EMBL/GenBank/DDBJ databases">
        <title>Rhodovastum sp. nov. RN2-1 isolated from soil in Seongnam, South Korea.</title>
        <authorList>
            <person name="Le N.T."/>
        </authorList>
    </citation>
    <scope>NUCLEOTIDE SEQUENCE</scope>
    <source>
        <strain evidence="2">RN2-1</strain>
    </source>
</reference>
<dbReference type="RefSeq" id="WP_264711667.1">
    <property type="nucleotide sequence ID" value="NZ_JAPDNT010000001.1"/>
</dbReference>
<keyword evidence="3" id="KW-1185">Reference proteome</keyword>
<keyword evidence="1" id="KW-0732">Signal</keyword>
<organism evidence="2 3">
    <name type="scientific">Limobrevibacterium gyesilva</name>
    <dbReference type="NCBI Taxonomy" id="2991712"/>
    <lineage>
        <taxon>Bacteria</taxon>
        <taxon>Pseudomonadati</taxon>
        <taxon>Pseudomonadota</taxon>
        <taxon>Alphaproteobacteria</taxon>
        <taxon>Acetobacterales</taxon>
        <taxon>Acetobacteraceae</taxon>
        <taxon>Limobrevibacterium</taxon>
    </lineage>
</organism>
<gene>
    <name evidence="2" type="ORF">OL599_00705</name>
</gene>
<evidence type="ECO:0000313" key="3">
    <source>
        <dbReference type="Proteomes" id="UP001165679"/>
    </source>
</evidence>
<accession>A0AA42CE61</accession>
<sequence>MFRTTRNLAAATILVAVLGVAACAPTNTNTTYTGADIGRTASVSYGVIVSMRPVTVQADQTGVGTLGGAALGATAGSFIGRNDVRGNILGAVGGAIIGGIAGSAVEKGVSTGSAVEFIIREDNGQTISVVQTNEDGFRPGERVMLTRGARTRIARTGS</sequence>